<feature type="region of interest" description="Disordered" evidence="1">
    <location>
        <begin position="1021"/>
        <end position="1089"/>
    </location>
</feature>
<dbReference type="PANTHER" id="PTHR11200">
    <property type="entry name" value="INOSITOL 5-PHOSPHATASE"/>
    <property type="match status" value="1"/>
</dbReference>
<feature type="domain" description="Inositol polyphosphate-related phosphatase" evidence="2">
    <location>
        <begin position="1446"/>
        <end position="1789"/>
    </location>
</feature>
<evidence type="ECO:0000256" key="1">
    <source>
        <dbReference type="SAM" id="MobiDB-lite"/>
    </source>
</evidence>
<feature type="compositionally biased region" description="Acidic residues" evidence="1">
    <location>
        <begin position="54"/>
        <end position="67"/>
    </location>
</feature>
<dbReference type="InterPro" id="IPR046985">
    <property type="entry name" value="IP5"/>
</dbReference>
<protein>
    <recommendedName>
        <fullName evidence="2">Inositol polyphosphate-related phosphatase domain-containing protein</fullName>
    </recommendedName>
</protein>
<dbReference type="GO" id="GO:0046856">
    <property type="term" value="P:phosphatidylinositol dephosphorylation"/>
    <property type="evidence" value="ECO:0007669"/>
    <property type="project" value="InterPro"/>
</dbReference>
<gene>
    <name evidence="3" type="ORF">RDB_LOCUS99657</name>
</gene>
<feature type="compositionally biased region" description="Pro residues" evidence="1">
    <location>
        <begin position="927"/>
        <end position="938"/>
    </location>
</feature>
<dbReference type="GO" id="GO:0004439">
    <property type="term" value="F:phosphatidylinositol-4,5-bisphosphate 5-phosphatase activity"/>
    <property type="evidence" value="ECO:0007669"/>
    <property type="project" value="TreeGrafter"/>
</dbReference>
<feature type="region of interest" description="Disordered" evidence="1">
    <location>
        <begin position="17"/>
        <end position="117"/>
    </location>
</feature>
<dbReference type="Gene3D" id="2.130.10.10">
    <property type="entry name" value="YVTN repeat-like/Quinoprotein amine dehydrogenase"/>
    <property type="match status" value="1"/>
</dbReference>
<feature type="compositionally biased region" description="Polar residues" evidence="1">
    <location>
        <begin position="90"/>
        <end position="105"/>
    </location>
</feature>
<reference evidence="3" key="1">
    <citation type="submission" date="2021-01" db="EMBL/GenBank/DDBJ databases">
        <authorList>
            <person name="Kaushik A."/>
        </authorList>
    </citation>
    <scope>NUCLEOTIDE SEQUENCE</scope>
    <source>
        <strain evidence="3">AG1-1A</strain>
    </source>
</reference>
<dbReference type="InterPro" id="IPR000300">
    <property type="entry name" value="IPPc"/>
</dbReference>
<feature type="compositionally biased region" description="Polar residues" evidence="1">
    <location>
        <begin position="642"/>
        <end position="656"/>
    </location>
</feature>
<proteinExistence type="predicted"/>
<dbReference type="SUPFAM" id="SSF50978">
    <property type="entry name" value="WD40 repeat-like"/>
    <property type="match status" value="1"/>
</dbReference>
<feature type="compositionally biased region" description="Low complexity" evidence="1">
    <location>
        <begin position="967"/>
        <end position="976"/>
    </location>
</feature>
<dbReference type="InterPro" id="IPR036322">
    <property type="entry name" value="WD40_repeat_dom_sf"/>
</dbReference>
<feature type="compositionally biased region" description="Basic residues" evidence="1">
    <location>
        <begin position="73"/>
        <end position="84"/>
    </location>
</feature>
<dbReference type="SMART" id="SM00128">
    <property type="entry name" value="IPPc"/>
    <property type="match status" value="1"/>
</dbReference>
<feature type="compositionally biased region" description="Polar residues" evidence="1">
    <location>
        <begin position="799"/>
        <end position="808"/>
    </location>
</feature>
<dbReference type="Proteomes" id="UP000663840">
    <property type="component" value="Unassembled WGS sequence"/>
</dbReference>
<dbReference type="PANTHER" id="PTHR11200:SF240">
    <property type="entry name" value="INOSITOL POLYPHOSPHATE 5-PHOSPHATASE C9G1.10C-RELATED"/>
    <property type="match status" value="1"/>
</dbReference>
<feature type="region of interest" description="Disordered" evidence="1">
    <location>
        <begin position="603"/>
        <end position="1006"/>
    </location>
</feature>
<name>A0A8H3GMY5_9AGAM</name>
<feature type="compositionally biased region" description="Pro residues" evidence="1">
    <location>
        <begin position="682"/>
        <end position="701"/>
    </location>
</feature>
<comment type="caution">
    <text evidence="3">The sequence shown here is derived from an EMBL/GenBank/DDBJ whole genome shotgun (WGS) entry which is preliminary data.</text>
</comment>
<dbReference type="Gene3D" id="3.60.10.10">
    <property type="entry name" value="Endonuclease/exonuclease/phosphatase"/>
    <property type="match status" value="1"/>
</dbReference>
<feature type="compositionally biased region" description="Low complexity" evidence="1">
    <location>
        <begin position="703"/>
        <end position="719"/>
    </location>
</feature>
<dbReference type="InterPro" id="IPR015943">
    <property type="entry name" value="WD40/YVTN_repeat-like_dom_sf"/>
</dbReference>
<feature type="compositionally biased region" description="Low complexity" evidence="1">
    <location>
        <begin position="867"/>
        <end position="880"/>
    </location>
</feature>
<feature type="compositionally biased region" description="Polar residues" evidence="1">
    <location>
        <begin position="603"/>
        <end position="613"/>
    </location>
</feature>
<evidence type="ECO:0000313" key="3">
    <source>
        <dbReference type="EMBL" id="CAE6458662.1"/>
    </source>
</evidence>
<dbReference type="Pfam" id="PF04910">
    <property type="entry name" value="Tcf25"/>
    <property type="match status" value="1"/>
</dbReference>
<feature type="compositionally biased region" description="Polar residues" evidence="1">
    <location>
        <begin position="948"/>
        <end position="958"/>
    </location>
</feature>
<sequence length="1828" mass="201195">MPRVNKRQQRELEELQQLEIGQVANESGQDVPEVEEEVEVTEVAQGTSKFDLLMGDDDDKEESEEEAAPAAGKKSKKKKKKKKPAPAVLAQTSATSKTTPQNKNKVTAGKAGKDKSGKDEIDLALEELAEKLPHLQTSGKKAQHVNEGLASATSQALFSLLGASLKDFDSEAEMRRFFGSKVCKTQPTSIQGLTLPLNSTYPAMGFGRHTPWDFHELSQAADFVERAIYAFEHAFPVAFDITAGSSRLDFDRIENRPLFLALHRHILSLSRRGIPRTAFEFARLLFALDPIGDPHGAAFYLDYLSAKGGMGQWLLDVWNIWPEVRKEIADNPLASHGIDIHCIPGWAYTRSLILYDQEAKKRGATHDVSTAALKEAILAFPEVVPYLVDKAGVNLPGNVRAHDALRITTQYTHDDPAGSTLHMLGHLYALRANSLWKNEPHSVWLTSTVASAEAQLGAKSSMRENALNHFGQGPSEAMARHAIVADLRAINAYCRPGTFPPIIHAYDPLSPSTSLTYYDETYFQDVPRGQSSARTASHDRQHMPGDFADDDGADVDLEDMDPQWHYVGSTMADMSRYTMDSNIEENSIKPVNKLRERFEALAASSTTKAGGSHSNDHEEGLPTGGDTMPNASPRRNGLANLRPSSIVSSPGRNSSVMLKKDTESDASNDIDEAPTPTQIRASPPPISRKPGLKPPPPPPPERTSTLKSKSSTDSVVSSKGLTPIGVHRKPPPPPPLHSQHGHMASLSVGDLTSHLSATSTPSFRSLDTSPISTPGVLLPLDSQIRRSPSPIPREGTPSLAPTSTNGQTPPILPIRINIPDTSQVEPFHNDSEVGDTLRSPVKRLGPPRAQVLFTPSTPGSPAPPLPSRTSPDSMSSSNTTVHHTLPRRTDTLNQQAEVDEFGLGLRSPPPRHHSLNSGRSASVPMGRPAPPPPPPPRPSSVLSPASAISPQTGITNSLVDAPPPLPNRRSNPNLRSEVIPIVPSPVSTASTAPPPPMATRPTSSTWGRLAGLKAWATSEIHDHGSFKPPPPPTRTIAPGDKLPPPRRVSGDDSSDSEDDVTTGPLSSNPAARKLQDDMPDSSQSRRCPPIYRSFTPIHVPSHGAVVAAAGYRICIAHTSIEIYDAQRMPSPQFIIDLEYIGIEWRSKEPRITAMEFRPGETREEDGRYIWCGGKDGHLFELDVWSGHVTDVLIPSGGHSQAVIHVLRYGNSMLTMDESGKIIVFEPSEDRLAPALSRFTRSHRAAEKQTFAKILGGHLWTSGANSGGNTTSTRGTPFRTYDLLATNFTTKHLFPSEPVGPALCGAIIPESPDRVYIGHEGGCISIWKYDILTSQHTCVQVVKLSASSVITMEGVGSRLWLGTRSGTITVCEVREDSPWMVTNQWQAHGDSPVAHIAVDPYSISKVGKLVVYSVGRDDRMLFWDGLVGDNWIDDEMQKREEEYSTYRDVKVLICTWNIDSAKPDLLTGNRDNTSFLDNVLGSVDRPDIIVFGFQEVIDLENKKLTAKTVLLGSQKSKTEKISEKVSRSYKLWYDRLVLAVRLAMPPDDPYTVIHSENLVGLFTCIFVRNSERISLTDTAITTIKRGMKGRYGNKGAIIARFTLDDTSFCFLNCHLAAGQKHVRERNQDLAAMFEEKTVFPYASPNVSATAYVGGGDGTMVLDHEVVFLNGDLNYRIDQRRELVIQSIHAGDINSLLPNDQLLKEMQYNPGFRLRHFTEPPITFAPTYKYDRGSNEFDSSEKRRIPAWCDRILYRSRGDRVQYEHYKRYEPNVSDHRPVSGGFRVKVKSVNRDAWNDVKARVEEEWQGRQDQLLWASQEFYTGNMSKLLL</sequence>
<dbReference type="SUPFAM" id="SSF56219">
    <property type="entry name" value="DNase I-like"/>
    <property type="match status" value="1"/>
</dbReference>
<dbReference type="EMBL" id="CAJMWR010003349">
    <property type="protein sequence ID" value="CAE6458662.1"/>
    <property type="molecule type" value="Genomic_DNA"/>
</dbReference>
<dbReference type="InterPro" id="IPR006994">
    <property type="entry name" value="TCF25/Rqc1"/>
</dbReference>
<accession>A0A8H3GMY5</accession>
<feature type="compositionally biased region" description="Polar residues" evidence="1">
    <location>
        <begin position="753"/>
        <end position="772"/>
    </location>
</feature>
<dbReference type="Pfam" id="PF22669">
    <property type="entry name" value="Exo_endo_phos2"/>
    <property type="match status" value="1"/>
</dbReference>
<organism evidence="3 4">
    <name type="scientific">Rhizoctonia solani</name>
    <dbReference type="NCBI Taxonomy" id="456999"/>
    <lineage>
        <taxon>Eukaryota</taxon>
        <taxon>Fungi</taxon>
        <taxon>Dikarya</taxon>
        <taxon>Basidiomycota</taxon>
        <taxon>Agaricomycotina</taxon>
        <taxon>Agaricomycetes</taxon>
        <taxon>Cantharellales</taxon>
        <taxon>Ceratobasidiaceae</taxon>
        <taxon>Rhizoctonia</taxon>
    </lineage>
</organism>
<evidence type="ECO:0000259" key="2">
    <source>
        <dbReference type="SMART" id="SM00128"/>
    </source>
</evidence>
<evidence type="ECO:0000313" key="4">
    <source>
        <dbReference type="Proteomes" id="UP000663840"/>
    </source>
</evidence>
<dbReference type="InterPro" id="IPR036691">
    <property type="entry name" value="Endo/exonu/phosph_ase_sf"/>
</dbReference>